<evidence type="ECO:0000256" key="8">
    <source>
        <dbReference type="SAM" id="Phobius"/>
    </source>
</evidence>
<name>A0A9W8LM46_9FUNG</name>
<sequence>MIRQSGLDAYMFLRSVRTMFIMFSAIGVVSSMSILPANILGGGGQGGLNSLSMGNVNPKSNLLWVHMGVFALTIVWSIWCLVGELRIYAHLRMWWLADPENNAGRVGALTVLVPNLPAGLVRDEQRLRTLFDSMFPGGVRAIFVNRDSRELDKTVRRRDSLARKLEAALTAYAVRCTREWARSGASYASPLPPRPAAPRWRQHQRSGDLFEHYASEIAMCNHFIARSGRALDAMERRPSALVMFNRQIAAHMAAQCVLDHRPFAMAPVSTNVSAADIIWRNLHIGPWSRRIRGYVSFAASMALIVAWTVVSAFLSGLVQAGSLAGLDAFAWLRKRRLLLAVFSGTVPSLVLALLMSVLPRLLKLLLLLEGTVRRSEIELRVLHRYYFFQVWNVYLVTIFSSSMVPIAAQSVREPGKIVRLVQSQVPQSATNILTYVLLLAFVGAAKEVLQLAPLATRYASAGWSLLARTPRALRSAECPREFDWAAAIPTHSLIFLMGISYSFIAPIINGFVAVYFGLFYLIYRYQFLYVYDTSRWATGGLSFPKAVKQMLVAVYIAEVYMLLMMVASVSKSPSPIARVVVAALLIVLTVGAHLYINDACMPSIHHLPIKRAADIERCPLLAREFPNVLGEHDDSSADAGALHGTAGEWERRQRSRFYAMYSSLVPVCAIDLVLRAFPCLLRAPAPVEVARQDNVDKDAHQLKEEEEKEEEKRCSALESEPEDCRDVQARSEAELVREFAADSIRAKPVCNLWVPLGNSSLFGDLVREIEHHGRGTILVITEGTTITPRPDVQVDPDFEIERAEVRDKNELAAARRSRPVHHT</sequence>
<protein>
    <submittedName>
        <fullName evidence="12">Phosphate metabolism protein 7</fullName>
    </submittedName>
</protein>
<dbReference type="GO" id="GO:0005886">
    <property type="term" value="C:plasma membrane"/>
    <property type="evidence" value="ECO:0007669"/>
    <property type="project" value="TreeGrafter"/>
</dbReference>
<evidence type="ECO:0000259" key="10">
    <source>
        <dbReference type="Pfam" id="PF13967"/>
    </source>
</evidence>
<dbReference type="Pfam" id="PF13967">
    <property type="entry name" value="RSN1_TM"/>
    <property type="match status" value="1"/>
</dbReference>
<feature type="transmembrane region" description="Helical" evidence="8">
    <location>
        <begin position="385"/>
        <end position="408"/>
    </location>
</feature>
<proteinExistence type="inferred from homology"/>
<evidence type="ECO:0000256" key="4">
    <source>
        <dbReference type="ARBA" id="ARBA00022692"/>
    </source>
</evidence>
<dbReference type="OrthoDB" id="1076608at2759"/>
<evidence type="ECO:0000256" key="1">
    <source>
        <dbReference type="ARBA" id="ARBA00004141"/>
    </source>
</evidence>
<dbReference type="PANTHER" id="PTHR13018:SF139">
    <property type="entry name" value="PHOSPHATE METABOLISM PROTEIN 7"/>
    <property type="match status" value="1"/>
</dbReference>
<keyword evidence="4 8" id="KW-0812">Transmembrane</keyword>
<feature type="transmembrane region" description="Helical" evidence="8">
    <location>
        <begin position="294"/>
        <end position="317"/>
    </location>
</feature>
<evidence type="ECO:0000256" key="2">
    <source>
        <dbReference type="ARBA" id="ARBA00007779"/>
    </source>
</evidence>
<feature type="transmembrane region" description="Helical" evidence="8">
    <location>
        <begin position="576"/>
        <end position="596"/>
    </location>
</feature>
<feature type="transmembrane region" description="Helical" evidence="8">
    <location>
        <begin position="510"/>
        <end position="531"/>
    </location>
</feature>
<feature type="region of interest" description="Disordered" evidence="7">
    <location>
        <begin position="700"/>
        <end position="720"/>
    </location>
</feature>
<accession>A0A9W8LM46</accession>
<evidence type="ECO:0000256" key="7">
    <source>
        <dbReference type="SAM" id="MobiDB-lite"/>
    </source>
</evidence>
<dbReference type="InterPro" id="IPR045122">
    <property type="entry name" value="Csc1-like"/>
</dbReference>
<evidence type="ECO:0000256" key="5">
    <source>
        <dbReference type="ARBA" id="ARBA00022989"/>
    </source>
</evidence>
<dbReference type="Pfam" id="PF02714">
    <property type="entry name" value="RSN1_7TM"/>
    <property type="match status" value="1"/>
</dbReference>
<feature type="transmembrane region" description="Helical" evidence="8">
    <location>
        <begin position="552"/>
        <end position="570"/>
    </location>
</feature>
<comment type="similarity">
    <text evidence="2">Belongs to the CSC1 (TC 1.A.17) family.</text>
</comment>
<dbReference type="InterPro" id="IPR027815">
    <property type="entry name" value="CSC1/OSCA1-like_cyt"/>
</dbReference>
<reference evidence="12" key="1">
    <citation type="submission" date="2022-07" db="EMBL/GenBank/DDBJ databases">
        <title>Phylogenomic reconstructions and comparative analyses of Kickxellomycotina fungi.</title>
        <authorList>
            <person name="Reynolds N.K."/>
            <person name="Stajich J.E."/>
            <person name="Barry K."/>
            <person name="Grigoriev I.V."/>
            <person name="Crous P."/>
            <person name="Smith M.E."/>
        </authorList>
    </citation>
    <scope>NUCLEOTIDE SEQUENCE</scope>
    <source>
        <strain evidence="12">NBRC 105414</strain>
    </source>
</reference>
<feature type="compositionally biased region" description="Basic and acidic residues" evidence="7">
    <location>
        <begin position="700"/>
        <end position="715"/>
    </location>
</feature>
<evidence type="ECO:0000256" key="6">
    <source>
        <dbReference type="ARBA" id="ARBA00023136"/>
    </source>
</evidence>
<keyword evidence="5 8" id="KW-1133">Transmembrane helix</keyword>
<comment type="subcellular location">
    <subcellularLocation>
        <location evidence="1">Membrane</location>
        <topology evidence="1">Multi-pass membrane protein</topology>
    </subcellularLocation>
</comment>
<dbReference type="Proteomes" id="UP001140217">
    <property type="component" value="Unassembled WGS sequence"/>
</dbReference>
<keyword evidence="13" id="KW-1185">Reference proteome</keyword>
<evidence type="ECO:0000259" key="9">
    <source>
        <dbReference type="Pfam" id="PF02714"/>
    </source>
</evidence>
<dbReference type="InterPro" id="IPR003864">
    <property type="entry name" value="CSC1/OSCA1-like_7TM"/>
</dbReference>
<dbReference type="EMBL" id="JANBUL010000025">
    <property type="protein sequence ID" value="KAJ2784536.1"/>
    <property type="molecule type" value="Genomic_DNA"/>
</dbReference>
<feature type="domain" description="CSC1/OSCA1-like cytosolic" evidence="11">
    <location>
        <begin position="110"/>
        <end position="281"/>
    </location>
</feature>
<keyword evidence="6 8" id="KW-0472">Membrane</keyword>
<dbReference type="AlphaFoldDB" id="A0A9W8LM46"/>
<feature type="domain" description="CSC1/OSCA1-like 7TM region" evidence="9">
    <location>
        <begin position="293"/>
        <end position="564"/>
    </location>
</feature>
<evidence type="ECO:0000313" key="13">
    <source>
        <dbReference type="Proteomes" id="UP001140217"/>
    </source>
</evidence>
<organism evidence="12 13">
    <name type="scientific">Coemansia javaensis</name>
    <dbReference type="NCBI Taxonomy" id="2761396"/>
    <lineage>
        <taxon>Eukaryota</taxon>
        <taxon>Fungi</taxon>
        <taxon>Fungi incertae sedis</taxon>
        <taxon>Zoopagomycota</taxon>
        <taxon>Kickxellomycotina</taxon>
        <taxon>Kickxellomycetes</taxon>
        <taxon>Kickxellales</taxon>
        <taxon>Kickxellaceae</taxon>
        <taxon>Coemansia</taxon>
    </lineage>
</organism>
<feature type="transmembrane region" description="Helical" evidence="8">
    <location>
        <begin position="658"/>
        <end position="677"/>
    </location>
</feature>
<dbReference type="PANTHER" id="PTHR13018">
    <property type="entry name" value="PROBABLE MEMBRANE PROTEIN DUF221-RELATED"/>
    <property type="match status" value="1"/>
</dbReference>
<feature type="domain" description="CSC1/OSCA1-like N-terminal transmembrane" evidence="10">
    <location>
        <begin position="1"/>
        <end position="82"/>
    </location>
</feature>
<feature type="transmembrane region" description="Helical" evidence="8">
    <location>
        <begin position="61"/>
        <end position="82"/>
    </location>
</feature>
<dbReference type="Pfam" id="PF14703">
    <property type="entry name" value="PHM7_cyt"/>
    <property type="match status" value="1"/>
</dbReference>
<evidence type="ECO:0000259" key="11">
    <source>
        <dbReference type="Pfam" id="PF14703"/>
    </source>
</evidence>
<comment type="caution">
    <text evidence="12">The sequence shown here is derived from an EMBL/GenBank/DDBJ whole genome shotgun (WGS) entry which is preliminary data.</text>
</comment>
<evidence type="ECO:0000256" key="3">
    <source>
        <dbReference type="ARBA" id="ARBA00022448"/>
    </source>
</evidence>
<evidence type="ECO:0000313" key="12">
    <source>
        <dbReference type="EMBL" id="KAJ2784536.1"/>
    </source>
</evidence>
<gene>
    <name evidence="12" type="primary">PHM7_1</name>
    <name evidence="12" type="ORF">H4R18_001076</name>
</gene>
<keyword evidence="3" id="KW-0813">Transport</keyword>
<dbReference type="InterPro" id="IPR032880">
    <property type="entry name" value="CSC1/OSCA1-like_N"/>
</dbReference>
<feature type="transmembrane region" description="Helical" evidence="8">
    <location>
        <begin position="20"/>
        <end position="41"/>
    </location>
</feature>
<feature type="transmembrane region" description="Helical" evidence="8">
    <location>
        <begin position="337"/>
        <end position="358"/>
    </location>
</feature>
<dbReference type="GO" id="GO:0005227">
    <property type="term" value="F:calcium-activated cation channel activity"/>
    <property type="evidence" value="ECO:0007669"/>
    <property type="project" value="InterPro"/>
</dbReference>